<dbReference type="SMART" id="SM00091">
    <property type="entry name" value="PAS"/>
    <property type="match status" value="2"/>
</dbReference>
<comment type="caution">
    <text evidence="17">The sequence shown here is derived from an EMBL/GenBank/DDBJ whole genome shotgun (WGS) entry which is preliminary data.</text>
</comment>
<keyword evidence="7 13" id="KW-1133">Transmembrane helix</keyword>
<evidence type="ECO:0000256" key="5">
    <source>
        <dbReference type="ARBA" id="ARBA00022519"/>
    </source>
</evidence>
<evidence type="ECO:0000256" key="12">
    <source>
        <dbReference type="SAM" id="Coils"/>
    </source>
</evidence>
<dbReference type="GO" id="GO:0007165">
    <property type="term" value="P:signal transduction"/>
    <property type="evidence" value="ECO:0007669"/>
    <property type="project" value="UniProtKB-KW"/>
</dbReference>
<evidence type="ECO:0000259" key="15">
    <source>
        <dbReference type="PROSITE" id="PS50112"/>
    </source>
</evidence>
<dbReference type="PRINTS" id="PR00260">
    <property type="entry name" value="CHEMTRNSDUCR"/>
</dbReference>
<dbReference type="EMBL" id="SACQ01000006">
    <property type="protein sequence ID" value="RVU30071.1"/>
    <property type="molecule type" value="Genomic_DNA"/>
</dbReference>
<evidence type="ECO:0000256" key="2">
    <source>
        <dbReference type="ARBA" id="ARBA00022475"/>
    </source>
</evidence>
<dbReference type="Gene3D" id="1.10.287.950">
    <property type="entry name" value="Methyl-accepting chemotaxis protein"/>
    <property type="match status" value="1"/>
</dbReference>
<dbReference type="InterPro" id="IPR035965">
    <property type="entry name" value="PAS-like_dom_sf"/>
</dbReference>
<sequence>MKINMPVTDRERKLTPGQELVTKTDLKGTITYVNPAFVEISGFSEEELLGKNHNVVRHPDMPPEAFADLWDTLQLGRPWCKLVKNRCKNGDFYWVKANATPIFSNGQVVEYMSVRTAPTDLEIQAAETLYAKLRNKDVVLPSPKQLKTQTLDSKLMQWAAIGLVLMLVVSGGLFAAGMPSLAAIGPLLAFVLMYFGAISTVKEQVKTPLKRSLNKLKQVSEGDYFAEIDVDEEGELGDLSRATKSMAIKLGFDVNNSKQVAQEATRIKQALDCVTSNVMMADSNRNIIYVNDAVVEMLSTAQEDIRKDLPDFDARNLVGKSIDIFHKDPSHQERMLDALRDTYRGRIKVGVRSFDLVANPVFTDDGQRLGTVVEWADVTDQLQAEDAVAKLIHGASSGDLSQRLDADVYSGFMRTIATGVNEMLDAVVEPVRETKRVLSGLADGDLTQQMQGNFSGEFAELNDALNNSMAKLQTLVGDIRGAGSSITTGASEIAHGNSTLSQRTESQAASLQETAASMEEMTSTVKQNAENAQEASRLAERAKVLADDGSEIAGKVVSSMGDISQSSKKIAEIIGVIDEIAFQTNLLALNAAVEAARAGEQGRGFAVVAAEVRNLAQRSASAAKEIKELISDSVEKVEEGSRYVDESGRALNEIMGGVEQVSSIINEIAVASREQASGIEQVNIAVTAMDEGTQQNAALVEQVAAASESMEEQAQQLQRLVNVFKVDLAGSMAAQTAPVQPAAPAMTSAPAPVQRAAAPAASAPIMAAASSDDEWEEF</sequence>
<dbReference type="InterPro" id="IPR013655">
    <property type="entry name" value="PAS_fold_3"/>
</dbReference>
<dbReference type="PANTHER" id="PTHR43531:SF14">
    <property type="entry name" value="METHYL-ACCEPTING CHEMOTAXIS PROTEIN I-RELATED"/>
    <property type="match status" value="1"/>
</dbReference>
<dbReference type="Pfam" id="PF18947">
    <property type="entry name" value="HAMP_2"/>
    <property type="match status" value="1"/>
</dbReference>
<evidence type="ECO:0000256" key="3">
    <source>
        <dbReference type="ARBA" id="ARBA00022481"/>
    </source>
</evidence>
<dbReference type="InterPro" id="IPR051310">
    <property type="entry name" value="MCP_chemotaxis"/>
</dbReference>
<dbReference type="SUPFAM" id="SSF58104">
    <property type="entry name" value="Methyl-accepting chemotaxis protein (MCP) signaling domain"/>
    <property type="match status" value="1"/>
</dbReference>
<dbReference type="Gene3D" id="6.10.340.10">
    <property type="match status" value="1"/>
</dbReference>
<evidence type="ECO:0000256" key="10">
    <source>
        <dbReference type="ARBA" id="ARBA00029447"/>
    </source>
</evidence>
<name>A0A437Q6C9_9GAMM</name>
<dbReference type="RefSeq" id="WP_127694856.1">
    <property type="nucleotide sequence ID" value="NZ_SACQ01000006.1"/>
</dbReference>
<feature type="domain" description="Methyl-accepting transducer" evidence="14">
    <location>
        <begin position="482"/>
        <end position="711"/>
    </location>
</feature>
<dbReference type="Gene3D" id="3.30.450.20">
    <property type="entry name" value="PAS domain"/>
    <property type="match status" value="2"/>
</dbReference>
<keyword evidence="4" id="KW-0145">Chemotaxis</keyword>
<evidence type="ECO:0000256" key="1">
    <source>
        <dbReference type="ARBA" id="ARBA00004429"/>
    </source>
</evidence>
<evidence type="ECO:0000256" key="11">
    <source>
        <dbReference type="PROSITE-ProRule" id="PRU00284"/>
    </source>
</evidence>
<dbReference type="PROSITE" id="PS50112">
    <property type="entry name" value="PAS"/>
    <property type="match status" value="2"/>
</dbReference>
<evidence type="ECO:0000256" key="8">
    <source>
        <dbReference type="ARBA" id="ARBA00023136"/>
    </source>
</evidence>
<evidence type="ECO:0000313" key="17">
    <source>
        <dbReference type="EMBL" id="RVU30071.1"/>
    </source>
</evidence>
<keyword evidence="18" id="KW-1185">Reference proteome</keyword>
<dbReference type="CDD" id="cd11386">
    <property type="entry name" value="MCP_signal"/>
    <property type="match status" value="1"/>
</dbReference>
<dbReference type="InterPro" id="IPR004090">
    <property type="entry name" value="Chemotax_Me-accpt_rcpt"/>
</dbReference>
<evidence type="ECO:0000256" key="13">
    <source>
        <dbReference type="SAM" id="Phobius"/>
    </source>
</evidence>
<dbReference type="InterPro" id="IPR001610">
    <property type="entry name" value="PAC"/>
</dbReference>
<dbReference type="CDD" id="cd06225">
    <property type="entry name" value="HAMP"/>
    <property type="match status" value="1"/>
</dbReference>
<keyword evidence="3" id="KW-0488">Methylation</keyword>
<dbReference type="FunFam" id="3.30.450.20:FF:000075">
    <property type="entry name" value="Methyl-accepting chemotaxis protein"/>
    <property type="match status" value="1"/>
</dbReference>
<dbReference type="AlphaFoldDB" id="A0A437Q6C9"/>
<dbReference type="PROSITE" id="PS50111">
    <property type="entry name" value="CHEMOTAXIS_TRANSDUC_2"/>
    <property type="match status" value="1"/>
</dbReference>
<keyword evidence="8 13" id="KW-0472">Membrane</keyword>
<organism evidence="17 18">
    <name type="scientific">Neptunomonas marina</name>
    <dbReference type="NCBI Taxonomy" id="1815562"/>
    <lineage>
        <taxon>Bacteria</taxon>
        <taxon>Pseudomonadati</taxon>
        <taxon>Pseudomonadota</taxon>
        <taxon>Gammaproteobacteria</taxon>
        <taxon>Oceanospirillales</taxon>
        <taxon>Oceanospirillaceae</taxon>
        <taxon>Neptunomonas</taxon>
    </lineage>
</organism>
<dbReference type="SMART" id="SM00086">
    <property type="entry name" value="PAC"/>
    <property type="match status" value="2"/>
</dbReference>
<gene>
    <name evidence="17" type="ORF">EOE65_13550</name>
</gene>
<dbReference type="GO" id="GO:0052131">
    <property type="term" value="P:positive aerotaxis"/>
    <property type="evidence" value="ECO:0007669"/>
    <property type="project" value="UniProtKB-ARBA"/>
</dbReference>
<dbReference type="PANTHER" id="PTHR43531">
    <property type="entry name" value="PROTEIN ICFG"/>
    <property type="match status" value="1"/>
</dbReference>
<feature type="domain" description="PAS" evidence="15">
    <location>
        <begin position="263"/>
        <end position="305"/>
    </location>
</feature>
<dbReference type="Proteomes" id="UP000282818">
    <property type="component" value="Unassembled WGS sequence"/>
</dbReference>
<dbReference type="FunFam" id="1.10.287.950:FF:000001">
    <property type="entry name" value="Methyl-accepting chemotaxis sensory transducer"/>
    <property type="match status" value="1"/>
</dbReference>
<keyword evidence="9 11" id="KW-0807">Transducer</keyword>
<protein>
    <submittedName>
        <fullName evidence="17">PAS domain S-box protein</fullName>
    </submittedName>
</protein>
<comment type="subcellular location">
    <subcellularLocation>
        <location evidence="1">Cell inner membrane</location>
        <topology evidence="1">Multi-pass membrane protein</topology>
    </subcellularLocation>
</comment>
<keyword evidence="6 13" id="KW-0812">Transmembrane</keyword>
<evidence type="ECO:0000313" key="18">
    <source>
        <dbReference type="Proteomes" id="UP000282818"/>
    </source>
</evidence>
<feature type="domain" description="HAMP" evidence="16">
    <location>
        <begin position="425"/>
        <end position="477"/>
    </location>
</feature>
<evidence type="ECO:0000259" key="16">
    <source>
        <dbReference type="PROSITE" id="PS50885"/>
    </source>
</evidence>
<feature type="transmembrane region" description="Helical" evidence="13">
    <location>
        <begin position="155"/>
        <end position="175"/>
    </location>
</feature>
<feature type="domain" description="PAS" evidence="15">
    <location>
        <begin position="25"/>
        <end position="60"/>
    </location>
</feature>
<dbReference type="Pfam" id="PF13188">
    <property type="entry name" value="PAS_8"/>
    <property type="match status" value="1"/>
</dbReference>
<dbReference type="Pfam" id="PF00015">
    <property type="entry name" value="MCPsignal"/>
    <property type="match status" value="1"/>
</dbReference>
<keyword evidence="2" id="KW-1003">Cell membrane</keyword>
<dbReference type="GO" id="GO:0004888">
    <property type="term" value="F:transmembrane signaling receptor activity"/>
    <property type="evidence" value="ECO:0007669"/>
    <property type="project" value="InterPro"/>
</dbReference>
<dbReference type="InterPro" id="IPR000014">
    <property type="entry name" value="PAS"/>
</dbReference>
<dbReference type="PROSITE" id="PS50885">
    <property type="entry name" value="HAMP"/>
    <property type="match status" value="2"/>
</dbReference>
<proteinExistence type="inferred from homology"/>
<accession>A0A437Q6C9</accession>
<dbReference type="SMART" id="SM00304">
    <property type="entry name" value="HAMP"/>
    <property type="match status" value="2"/>
</dbReference>
<dbReference type="SMART" id="SM00283">
    <property type="entry name" value="MA"/>
    <property type="match status" value="1"/>
</dbReference>
<feature type="domain" description="HAMP" evidence="16">
    <location>
        <begin position="203"/>
        <end position="255"/>
    </location>
</feature>
<evidence type="ECO:0000256" key="6">
    <source>
        <dbReference type="ARBA" id="ARBA00022692"/>
    </source>
</evidence>
<dbReference type="SUPFAM" id="SSF55785">
    <property type="entry name" value="PYP-like sensor domain (PAS domain)"/>
    <property type="match status" value="2"/>
</dbReference>
<reference evidence="17 18" key="1">
    <citation type="submission" date="2019-01" db="EMBL/GenBank/DDBJ databases">
        <authorList>
            <person name="Chen W.-M."/>
        </authorList>
    </citation>
    <scope>NUCLEOTIDE SEQUENCE [LARGE SCALE GENOMIC DNA]</scope>
    <source>
        <strain evidence="17 18">HPM-16</strain>
    </source>
</reference>
<comment type="similarity">
    <text evidence="10">Belongs to the methyl-accepting chemotaxis (MCP) protein family.</text>
</comment>
<dbReference type="CDD" id="cd00130">
    <property type="entry name" value="PAS"/>
    <property type="match status" value="2"/>
</dbReference>
<evidence type="ECO:0000256" key="4">
    <source>
        <dbReference type="ARBA" id="ARBA00022500"/>
    </source>
</evidence>
<feature type="coiled-coil region" evidence="12">
    <location>
        <begin position="696"/>
        <end position="723"/>
    </location>
</feature>
<evidence type="ECO:0000256" key="9">
    <source>
        <dbReference type="ARBA" id="ARBA00023224"/>
    </source>
</evidence>
<dbReference type="GO" id="GO:0005886">
    <property type="term" value="C:plasma membrane"/>
    <property type="evidence" value="ECO:0007669"/>
    <property type="project" value="UniProtKB-SubCell"/>
</dbReference>
<dbReference type="InterPro" id="IPR004089">
    <property type="entry name" value="MCPsignal_dom"/>
</dbReference>
<dbReference type="NCBIfam" id="TIGR00229">
    <property type="entry name" value="sensory_box"/>
    <property type="match status" value="1"/>
</dbReference>
<dbReference type="Pfam" id="PF08447">
    <property type="entry name" value="PAS_3"/>
    <property type="match status" value="1"/>
</dbReference>
<keyword evidence="5" id="KW-0997">Cell inner membrane</keyword>
<dbReference type="FunFam" id="3.30.450.20:FF:000046">
    <property type="entry name" value="Aerotaxis sensor receptor"/>
    <property type="match status" value="1"/>
</dbReference>
<evidence type="ECO:0000259" key="14">
    <source>
        <dbReference type="PROSITE" id="PS50111"/>
    </source>
</evidence>
<dbReference type="InterPro" id="IPR003660">
    <property type="entry name" value="HAMP_dom"/>
</dbReference>
<keyword evidence="12" id="KW-0175">Coiled coil</keyword>
<evidence type="ECO:0000256" key="7">
    <source>
        <dbReference type="ARBA" id="ARBA00022989"/>
    </source>
</evidence>